<dbReference type="RefSeq" id="WP_054711499.1">
    <property type="nucleotide sequence ID" value="NZ_CP014912.1"/>
</dbReference>
<dbReference type="Gene3D" id="1.10.1660.10">
    <property type="match status" value="1"/>
</dbReference>
<dbReference type="InterPro" id="IPR047057">
    <property type="entry name" value="MerR_fam"/>
</dbReference>
<dbReference type="PANTHER" id="PTHR30204:SF98">
    <property type="entry name" value="HTH-TYPE TRANSCRIPTIONAL REGULATOR ADHR"/>
    <property type="match status" value="1"/>
</dbReference>
<dbReference type="Proteomes" id="UP000093267">
    <property type="component" value="Chromosome"/>
</dbReference>
<dbReference type="STRING" id="240427.AYR62_05620"/>
<gene>
    <name evidence="3" type="ORF">AYR63_12525</name>
</gene>
<evidence type="ECO:0000313" key="3">
    <source>
        <dbReference type="EMBL" id="ANZ67881.1"/>
    </source>
</evidence>
<dbReference type="GO" id="GO:0003700">
    <property type="term" value="F:DNA-binding transcription factor activity"/>
    <property type="evidence" value="ECO:0007669"/>
    <property type="project" value="InterPro"/>
</dbReference>
<accession>A0A1B2J0P4</accession>
<dbReference type="PANTHER" id="PTHR30204">
    <property type="entry name" value="REDOX-CYCLING DRUG-SENSING TRANSCRIPTIONAL ACTIVATOR SOXR"/>
    <property type="match status" value="1"/>
</dbReference>
<dbReference type="EMBL" id="CP014924">
    <property type="protein sequence ID" value="ANZ67881.1"/>
    <property type="molecule type" value="Genomic_DNA"/>
</dbReference>
<keyword evidence="1" id="KW-0238">DNA-binding</keyword>
<keyword evidence="4" id="KW-1185">Reference proteome</keyword>
<organism evidence="3 4">
    <name type="scientific">Secundilactobacillus paracollinoides</name>
    <dbReference type="NCBI Taxonomy" id="240427"/>
    <lineage>
        <taxon>Bacteria</taxon>
        <taxon>Bacillati</taxon>
        <taxon>Bacillota</taxon>
        <taxon>Bacilli</taxon>
        <taxon>Lactobacillales</taxon>
        <taxon>Lactobacillaceae</taxon>
        <taxon>Secundilactobacillus</taxon>
    </lineage>
</organism>
<proteinExistence type="predicted"/>
<dbReference type="PROSITE" id="PS50937">
    <property type="entry name" value="HTH_MERR_2"/>
    <property type="match status" value="1"/>
</dbReference>
<dbReference type="OrthoDB" id="9811174at2"/>
<protein>
    <recommendedName>
        <fullName evidence="2">HTH merR-type domain-containing protein</fullName>
    </recommendedName>
</protein>
<dbReference type="KEGG" id="lpd:AYR62_05620"/>
<evidence type="ECO:0000256" key="1">
    <source>
        <dbReference type="ARBA" id="ARBA00023125"/>
    </source>
</evidence>
<dbReference type="SUPFAM" id="SSF46955">
    <property type="entry name" value="Putative DNA-binding domain"/>
    <property type="match status" value="1"/>
</dbReference>
<dbReference type="CDD" id="cd01109">
    <property type="entry name" value="HTH_YyaN"/>
    <property type="match status" value="1"/>
</dbReference>
<dbReference type="SMART" id="SM00422">
    <property type="entry name" value="HTH_MERR"/>
    <property type="match status" value="1"/>
</dbReference>
<evidence type="ECO:0000313" key="4">
    <source>
        <dbReference type="Proteomes" id="UP000093267"/>
    </source>
</evidence>
<feature type="domain" description="HTH merR-type" evidence="2">
    <location>
        <begin position="1"/>
        <end position="69"/>
    </location>
</feature>
<reference evidence="3 4" key="1">
    <citation type="submission" date="2016-03" db="EMBL/GenBank/DDBJ databases">
        <title>Pediococcus and Lactobacillus from brewery environment - whole genome sequencing and assembly.</title>
        <authorList>
            <person name="Behr J."/>
            <person name="Geissler A.J."/>
            <person name="Vogel R.F."/>
        </authorList>
    </citation>
    <scope>NUCLEOTIDE SEQUENCE [LARGE SCALE GENOMIC DNA]</scope>
    <source>
        <strain evidence="3 4">TMW 1.1995</strain>
    </source>
</reference>
<dbReference type="InterPro" id="IPR009061">
    <property type="entry name" value="DNA-bd_dom_put_sf"/>
</dbReference>
<name>A0A1B2J0P4_9LACO</name>
<evidence type="ECO:0000259" key="2">
    <source>
        <dbReference type="PROSITE" id="PS50937"/>
    </source>
</evidence>
<dbReference type="GO" id="GO:0003677">
    <property type="term" value="F:DNA binding"/>
    <property type="evidence" value="ECO:0007669"/>
    <property type="project" value="UniProtKB-KW"/>
</dbReference>
<dbReference type="Pfam" id="PF13411">
    <property type="entry name" value="MerR_1"/>
    <property type="match status" value="1"/>
</dbReference>
<sequence length="132" mass="15648">MRISEVSQQFNISIQTLYYYEREGIIPPIQKNKSGNRDYTSDDLKWIHYIRSLRRAHVSLEQIRRYVAMVQVGQSTRAERLALLKNQRKELERQISGLQDSLSWITHKIDYFDTYKQDLEGVVSVNQKKPCV</sequence>
<dbReference type="AlphaFoldDB" id="A0A1B2J0P4"/>
<dbReference type="InterPro" id="IPR000551">
    <property type="entry name" value="MerR-type_HTH_dom"/>
</dbReference>